<dbReference type="EMBL" id="SJXE01000004">
    <property type="protein sequence ID" value="TCI03424.1"/>
    <property type="molecule type" value="Genomic_DNA"/>
</dbReference>
<dbReference type="InterPro" id="IPR000878">
    <property type="entry name" value="4pyrrol_Mease"/>
</dbReference>
<accession>A0ABY2APP1</accession>
<proteinExistence type="predicted"/>
<protein>
    <recommendedName>
        <fullName evidence="1">Tetrapyrrole methylase domain-containing protein</fullName>
    </recommendedName>
</protein>
<evidence type="ECO:0000313" key="2">
    <source>
        <dbReference type="EMBL" id="TCI03424.1"/>
    </source>
</evidence>
<dbReference type="SUPFAM" id="SSF53790">
    <property type="entry name" value="Tetrapyrrole methylase"/>
    <property type="match status" value="1"/>
</dbReference>
<dbReference type="CDD" id="cd19916">
    <property type="entry name" value="OphMA_like"/>
    <property type="match status" value="1"/>
</dbReference>
<dbReference type="Gene3D" id="3.40.1010.10">
    <property type="entry name" value="Cobalt-precorrin-4 Transmethylase, Domain 1"/>
    <property type="match status" value="1"/>
</dbReference>
<dbReference type="InterPro" id="IPR014777">
    <property type="entry name" value="4pyrrole_Mease_sub1"/>
</dbReference>
<evidence type="ECO:0000313" key="3">
    <source>
        <dbReference type="Proteomes" id="UP000292554"/>
    </source>
</evidence>
<dbReference type="Proteomes" id="UP000292554">
    <property type="component" value="Unassembled WGS sequence"/>
</dbReference>
<dbReference type="Pfam" id="PF00590">
    <property type="entry name" value="TP_methylase"/>
    <property type="match status" value="1"/>
</dbReference>
<reference evidence="2 3" key="1">
    <citation type="submission" date="2019-02" db="EMBL/GenBank/DDBJ databases">
        <title>Corallincola luteus sp. nov., a marine bacterium isolated from surface sediment of Bohai Sea in China.</title>
        <authorList>
            <person name="Ren Q."/>
        </authorList>
    </citation>
    <scope>NUCLEOTIDE SEQUENCE [LARGE SCALE GENOMIC DNA]</scope>
    <source>
        <strain evidence="2 3">DASS28</strain>
    </source>
</reference>
<feature type="domain" description="Tetrapyrrole methylase" evidence="1">
    <location>
        <begin position="20"/>
        <end position="226"/>
    </location>
</feature>
<evidence type="ECO:0000259" key="1">
    <source>
        <dbReference type="Pfam" id="PF00590"/>
    </source>
</evidence>
<dbReference type="InterPro" id="IPR035996">
    <property type="entry name" value="4pyrrol_Methylase_sf"/>
</dbReference>
<comment type="caution">
    <text evidence="2">The sequence shown here is derived from an EMBL/GenBank/DDBJ whole genome shotgun (WGS) entry which is preliminary data.</text>
</comment>
<organism evidence="2 3">
    <name type="scientific">Corallincola luteus</name>
    <dbReference type="NCBI Taxonomy" id="1775177"/>
    <lineage>
        <taxon>Bacteria</taxon>
        <taxon>Pseudomonadati</taxon>
        <taxon>Pseudomonadota</taxon>
        <taxon>Gammaproteobacteria</taxon>
        <taxon>Alteromonadales</taxon>
        <taxon>Psychromonadaceae</taxon>
        <taxon>Corallincola</taxon>
    </lineage>
</organism>
<sequence>MVYGWLIRNGLEVHSNKGQLAVVGTGMMLGAHITPIAKSYVEEADIVFASVSHSATETWLSSLNSNFVSLQQHYGEGRSREETYQLMVNTVLEAVRLGKRVCAAFYGHPGVFAWAPHELVRVAKADNLNVVFEPGISAEDCLYTDLGIDPGEVGCQHFAASQFMYHQRRVDSAAYLVIWQPAMAGDLAMTRFEPDPRYIALLAELLMETYPADHQVLLYEAATLPFADPRADRVYLGELASAEMAMHTTLVIPPSEKLKRNQKMIERIKAIAETV</sequence>
<name>A0ABY2APP1_9GAMM</name>
<keyword evidence="3" id="KW-1185">Reference proteome</keyword>
<gene>
    <name evidence="2" type="ORF">EZV61_10935</name>
</gene>